<evidence type="ECO:0000313" key="2">
    <source>
        <dbReference type="Proteomes" id="UP000016498"/>
    </source>
</evidence>
<comment type="caution">
    <text evidence="1">The sequence shown here is derived from an EMBL/GenBank/DDBJ whole genome shotgun (WGS) entry which is preliminary data.</text>
</comment>
<dbReference type="AlphaFoldDB" id="U1Q1G2"/>
<name>U1Q1G2_9ACTO</name>
<gene>
    <name evidence="1" type="ORF">HMPREF1549_02660</name>
</gene>
<organism evidence="1 2">
    <name type="scientific">Actinomyces johnsonii F0510</name>
    <dbReference type="NCBI Taxonomy" id="1227262"/>
    <lineage>
        <taxon>Bacteria</taxon>
        <taxon>Bacillati</taxon>
        <taxon>Actinomycetota</taxon>
        <taxon>Actinomycetes</taxon>
        <taxon>Actinomycetales</taxon>
        <taxon>Actinomycetaceae</taxon>
        <taxon>Actinomyces</taxon>
    </lineage>
</organism>
<protein>
    <submittedName>
        <fullName evidence="1">Uncharacterized protein</fullName>
    </submittedName>
</protein>
<dbReference type="Proteomes" id="UP000016498">
    <property type="component" value="Unassembled WGS sequence"/>
</dbReference>
<proteinExistence type="predicted"/>
<evidence type="ECO:0000313" key="1">
    <source>
        <dbReference type="EMBL" id="ERH16084.1"/>
    </source>
</evidence>
<reference evidence="1 2" key="1">
    <citation type="submission" date="2013-06" db="EMBL/GenBank/DDBJ databases">
        <authorList>
            <person name="Weinstock G."/>
            <person name="Sodergren E."/>
            <person name="Lobos E.A."/>
            <person name="Fulton L."/>
            <person name="Fulton R."/>
            <person name="Courtney L."/>
            <person name="Fronick C."/>
            <person name="O'Laughlin M."/>
            <person name="Godfrey J."/>
            <person name="Wilson R.M."/>
            <person name="Miner T."/>
            <person name="Farmer C."/>
            <person name="Delehaunty K."/>
            <person name="Cordes M."/>
            <person name="Minx P."/>
            <person name="Tomlinson C."/>
            <person name="Chen J."/>
            <person name="Wollam A."/>
            <person name="Pepin K.H."/>
            <person name="Bhonagiri V."/>
            <person name="Zhang X."/>
            <person name="Warren W."/>
            <person name="Mitreva M."/>
            <person name="Mardis E.R."/>
            <person name="Wilson R.K."/>
        </authorList>
    </citation>
    <scope>NUCLEOTIDE SEQUENCE [LARGE SCALE GENOMIC DNA]</scope>
    <source>
        <strain evidence="1 2">F0510</strain>
    </source>
</reference>
<sequence length="67" mass="7348">MGLRSSVGQISDSWDVQLLAVSLIAKEGSPLSDRLHRVMAAATAVATPSWRSRPPSPIILIIYRYKI</sequence>
<accession>U1Q1G2</accession>
<dbReference type="HOGENOM" id="CLU_2802730_0_0_11"/>
<dbReference type="EMBL" id="AWSD01000312">
    <property type="protein sequence ID" value="ERH16084.1"/>
    <property type="molecule type" value="Genomic_DNA"/>
</dbReference>